<gene>
    <name evidence="1" type="ORF">FEE40_10770</name>
</gene>
<accession>A0AAE6WH01</accession>
<keyword evidence="1" id="KW-0808">Transferase</keyword>
<sequence>MREKESDKFYKKLLKMEPLGFIDPLKDLGTFDSYHMCFLETVEELISHWSGDQYLPKWQVKIEEMRGVYIKWQEALANEKDEKTGRQKRNFVSTASVRKEQRVFIRLCLRFGFTIRTISKKTGYAEKTIRNEYSYSRHMHATKRNSYVIVKDKAPGSSARQPLSHYLKSKEGNERYCLNRRQ</sequence>
<dbReference type="GO" id="GO:0008168">
    <property type="term" value="F:methyltransferase activity"/>
    <property type="evidence" value="ECO:0007669"/>
    <property type="project" value="UniProtKB-KW"/>
</dbReference>
<evidence type="ECO:0000313" key="2">
    <source>
        <dbReference type="Proteomes" id="UP000463931"/>
    </source>
</evidence>
<protein>
    <submittedName>
        <fullName evidence="1">Modification methylase Sau96I</fullName>
    </submittedName>
</protein>
<dbReference type="EMBL" id="CP040852">
    <property type="protein sequence ID" value="QIA90601.1"/>
    <property type="molecule type" value="Genomic_DNA"/>
</dbReference>
<organism evidence="1 2">
    <name type="scientific">Ligilactobacillus murinus</name>
    <dbReference type="NCBI Taxonomy" id="1622"/>
    <lineage>
        <taxon>Bacteria</taxon>
        <taxon>Bacillati</taxon>
        <taxon>Bacillota</taxon>
        <taxon>Bacilli</taxon>
        <taxon>Lactobacillales</taxon>
        <taxon>Lactobacillaceae</taxon>
        <taxon>Ligilactobacillus</taxon>
    </lineage>
</organism>
<dbReference type="Proteomes" id="UP000463931">
    <property type="component" value="Chromosome"/>
</dbReference>
<dbReference type="AlphaFoldDB" id="A0AAE6WH01"/>
<keyword evidence="1" id="KW-0489">Methyltransferase</keyword>
<dbReference type="GO" id="GO:0032259">
    <property type="term" value="P:methylation"/>
    <property type="evidence" value="ECO:0007669"/>
    <property type="project" value="UniProtKB-KW"/>
</dbReference>
<dbReference type="RefSeq" id="WP_163587138.1">
    <property type="nucleotide sequence ID" value="NZ_CP040852.1"/>
</dbReference>
<evidence type="ECO:0000313" key="1">
    <source>
        <dbReference type="EMBL" id="QIA90601.1"/>
    </source>
</evidence>
<reference evidence="1 2" key="1">
    <citation type="journal article" date="2019" name="Nat. Med.">
        <title>Preventing dysbiosis of the neonatal mouse intestinal microbiome protects against late-onset sepsis.</title>
        <authorList>
            <person name="Singer J.R."/>
            <person name="Blosser E.G."/>
            <person name="Zindl C.L."/>
            <person name="Silberger D.J."/>
            <person name="Conlan S."/>
            <person name="Laufer V.A."/>
            <person name="DiToro D."/>
            <person name="Deming C."/>
            <person name="Kumar R."/>
            <person name="Morrow C.D."/>
            <person name="Segre J.A."/>
            <person name="Gray M.J."/>
            <person name="Randolph D.A."/>
            <person name="Weaver C.T."/>
        </authorList>
    </citation>
    <scope>NUCLEOTIDE SEQUENCE [LARGE SCALE GENOMIC DNA]</scope>
    <source>
        <strain evidence="1 2">V10</strain>
    </source>
</reference>
<proteinExistence type="predicted"/>
<name>A0AAE6WH01_9LACO</name>